<dbReference type="Proteomes" id="UP000234778">
    <property type="component" value="Unassembled WGS sequence"/>
</dbReference>
<protein>
    <recommendedName>
        <fullName evidence="4">Type II secretion system protein GspF domain-containing protein</fullName>
    </recommendedName>
</protein>
<name>A0A2I1KTA9_9ACTO</name>
<keyword evidence="1" id="KW-0812">Transmembrane</keyword>
<sequence>MIWLVLAVLLLAGVGAWGYWRERRRNVLLRRTLPYLSRPPVRSRQWRPWLVVSGWAWAATGPMARVLGLRTGLPGWVRRRQIEASLPEALDVLALAVDTGWQPVQGAERLMVSTFNAAFAHELAGILPPDGAPLIPELVSRLGAEPGASAQVLRLQRAFVSAPEGGEVLSGLLRAQAADLRERRRQQLARRVGCRLAFQAALVLLIQVPVMVVAFAVLVRALLEPGSWWAG</sequence>
<evidence type="ECO:0008006" key="4">
    <source>
        <dbReference type="Google" id="ProtNLM"/>
    </source>
</evidence>
<dbReference type="EMBL" id="PKHA01000004">
    <property type="protein sequence ID" value="PKY98862.1"/>
    <property type="molecule type" value="Genomic_DNA"/>
</dbReference>
<dbReference type="GeneID" id="81708407"/>
<proteinExistence type="predicted"/>
<evidence type="ECO:0000256" key="1">
    <source>
        <dbReference type="SAM" id="Phobius"/>
    </source>
</evidence>
<accession>A0A2I1KTA9</accession>
<gene>
    <name evidence="2" type="ORF">CYJ26_05615</name>
</gene>
<reference evidence="2 3" key="1">
    <citation type="submission" date="2017-12" db="EMBL/GenBank/DDBJ databases">
        <title>Phylogenetic diversity of female urinary microbiome.</title>
        <authorList>
            <person name="Thomas-White K."/>
            <person name="Wolfe A.J."/>
        </authorList>
    </citation>
    <scope>NUCLEOTIDE SEQUENCE [LARGE SCALE GENOMIC DNA]</scope>
    <source>
        <strain evidence="2 3">UMB0319</strain>
    </source>
</reference>
<organism evidence="2 3">
    <name type="scientific">Actinomyces urogenitalis</name>
    <dbReference type="NCBI Taxonomy" id="103621"/>
    <lineage>
        <taxon>Bacteria</taxon>
        <taxon>Bacillati</taxon>
        <taxon>Actinomycetota</taxon>
        <taxon>Actinomycetes</taxon>
        <taxon>Actinomycetales</taxon>
        <taxon>Actinomycetaceae</taxon>
        <taxon>Actinomyces</taxon>
    </lineage>
</organism>
<feature type="transmembrane region" description="Helical" evidence="1">
    <location>
        <begin position="196"/>
        <end position="223"/>
    </location>
</feature>
<keyword evidence="1" id="KW-1133">Transmembrane helix</keyword>
<dbReference type="AlphaFoldDB" id="A0A2I1KTA9"/>
<evidence type="ECO:0000313" key="3">
    <source>
        <dbReference type="Proteomes" id="UP000234778"/>
    </source>
</evidence>
<comment type="caution">
    <text evidence="2">The sequence shown here is derived from an EMBL/GenBank/DDBJ whole genome shotgun (WGS) entry which is preliminary data.</text>
</comment>
<keyword evidence="1" id="KW-0472">Membrane</keyword>
<dbReference type="RefSeq" id="WP_006548601.1">
    <property type="nucleotide sequence ID" value="NZ_CP136961.1"/>
</dbReference>
<evidence type="ECO:0000313" key="2">
    <source>
        <dbReference type="EMBL" id="PKY98862.1"/>
    </source>
</evidence>